<feature type="domain" description="ABC transmembrane type-1" evidence="8">
    <location>
        <begin position="72"/>
        <end position="263"/>
    </location>
</feature>
<dbReference type="EMBL" id="FODF01000018">
    <property type="protein sequence ID" value="SEN84695.1"/>
    <property type="molecule type" value="Genomic_DNA"/>
</dbReference>
<dbReference type="SUPFAM" id="SSF161098">
    <property type="entry name" value="MetI-like"/>
    <property type="match status" value="1"/>
</dbReference>
<feature type="transmembrane region" description="Helical" evidence="7">
    <location>
        <begin position="141"/>
        <end position="163"/>
    </location>
</feature>
<feature type="transmembrane region" description="Helical" evidence="7">
    <location>
        <begin position="12"/>
        <end position="31"/>
    </location>
</feature>
<organism evidence="9 10">
    <name type="scientific">Peptostreptococcus russellii</name>
    <dbReference type="NCBI Taxonomy" id="215200"/>
    <lineage>
        <taxon>Bacteria</taxon>
        <taxon>Bacillati</taxon>
        <taxon>Bacillota</taxon>
        <taxon>Clostridia</taxon>
        <taxon>Peptostreptococcales</taxon>
        <taxon>Peptostreptococcaceae</taxon>
        <taxon>Peptostreptococcus</taxon>
    </lineage>
</organism>
<evidence type="ECO:0000256" key="5">
    <source>
        <dbReference type="ARBA" id="ARBA00022989"/>
    </source>
</evidence>
<reference evidence="9 10" key="1">
    <citation type="submission" date="2016-10" db="EMBL/GenBank/DDBJ databases">
        <authorList>
            <person name="de Groot N.N."/>
        </authorList>
    </citation>
    <scope>NUCLEOTIDE SEQUENCE [LARGE SCALE GENOMIC DNA]</scope>
    <source>
        <strain evidence="9 10">Calf135</strain>
    </source>
</reference>
<dbReference type="GO" id="GO:0055085">
    <property type="term" value="P:transmembrane transport"/>
    <property type="evidence" value="ECO:0007669"/>
    <property type="project" value="InterPro"/>
</dbReference>
<dbReference type="PROSITE" id="PS50928">
    <property type="entry name" value="ABC_TM1"/>
    <property type="match status" value="1"/>
</dbReference>
<evidence type="ECO:0000256" key="3">
    <source>
        <dbReference type="ARBA" id="ARBA00022475"/>
    </source>
</evidence>
<keyword evidence="3" id="KW-1003">Cell membrane</keyword>
<dbReference type="Gene3D" id="1.10.3720.10">
    <property type="entry name" value="MetI-like"/>
    <property type="match status" value="1"/>
</dbReference>
<dbReference type="InterPro" id="IPR050901">
    <property type="entry name" value="BP-dep_ABC_trans_perm"/>
</dbReference>
<evidence type="ECO:0000256" key="2">
    <source>
        <dbReference type="ARBA" id="ARBA00022448"/>
    </source>
</evidence>
<proteinExistence type="inferred from homology"/>
<evidence type="ECO:0000256" key="6">
    <source>
        <dbReference type="ARBA" id="ARBA00023136"/>
    </source>
</evidence>
<keyword evidence="2 7" id="KW-0813">Transport</keyword>
<feature type="transmembrane region" description="Helical" evidence="7">
    <location>
        <begin position="184"/>
        <end position="207"/>
    </location>
</feature>
<dbReference type="Proteomes" id="UP000199512">
    <property type="component" value="Unassembled WGS sequence"/>
</dbReference>
<protein>
    <submittedName>
        <fullName evidence="9">Carbohydrate ABC transporter membrane protein 2, CUT1 family</fullName>
    </submittedName>
</protein>
<gene>
    <name evidence="9" type="ORF">SAMN05216454_1189</name>
</gene>
<dbReference type="CDD" id="cd06261">
    <property type="entry name" value="TM_PBP2"/>
    <property type="match status" value="1"/>
</dbReference>
<evidence type="ECO:0000313" key="9">
    <source>
        <dbReference type="EMBL" id="SEN84695.1"/>
    </source>
</evidence>
<evidence type="ECO:0000256" key="4">
    <source>
        <dbReference type="ARBA" id="ARBA00022692"/>
    </source>
</evidence>
<feature type="transmembrane region" description="Helical" evidence="7">
    <location>
        <begin position="108"/>
        <end position="129"/>
    </location>
</feature>
<sequence length="278" mass="31398">MNKKKKFYKILRTAIYILFIIVLLMPVLIMINTSLKTYSDITVWPPTWFGKNLQWINYKNVLTGDKSIVTPLINSFIVSSASSIICLVLGILAAYAISRYEFKGRNTFLIIIIITQMFASVILVNPMYIMFRNLNLLDTRISLIIANAATSLPMTVWLLYSYISNIPKTLEEAAWMDGFSRLQGIRYILVPILAPGVITAGLFSFIMSWGDLIFARSFIVSPEMKTISMALTDFQSLYKTTWETQMAAGVISVIPIFIIFVFIQKHLVEGLTSSGIKG</sequence>
<comment type="similarity">
    <text evidence="7">Belongs to the binding-protein-dependent transport system permease family.</text>
</comment>
<evidence type="ECO:0000256" key="1">
    <source>
        <dbReference type="ARBA" id="ARBA00004651"/>
    </source>
</evidence>
<evidence type="ECO:0000313" key="10">
    <source>
        <dbReference type="Proteomes" id="UP000199512"/>
    </source>
</evidence>
<keyword evidence="4 7" id="KW-0812">Transmembrane</keyword>
<name>A0A1H8JW06_9FIRM</name>
<comment type="subcellular location">
    <subcellularLocation>
        <location evidence="1 7">Cell membrane</location>
        <topology evidence="1 7">Multi-pass membrane protein</topology>
    </subcellularLocation>
</comment>
<evidence type="ECO:0000259" key="8">
    <source>
        <dbReference type="PROSITE" id="PS50928"/>
    </source>
</evidence>
<dbReference type="InterPro" id="IPR000515">
    <property type="entry name" value="MetI-like"/>
</dbReference>
<dbReference type="RefSeq" id="WP_091976005.1">
    <property type="nucleotide sequence ID" value="NZ_FODF01000018.1"/>
</dbReference>
<feature type="transmembrane region" description="Helical" evidence="7">
    <location>
        <begin position="246"/>
        <end position="263"/>
    </location>
</feature>
<feature type="transmembrane region" description="Helical" evidence="7">
    <location>
        <begin position="72"/>
        <end position="96"/>
    </location>
</feature>
<dbReference type="GO" id="GO:0005886">
    <property type="term" value="C:plasma membrane"/>
    <property type="evidence" value="ECO:0007669"/>
    <property type="project" value="UniProtKB-SubCell"/>
</dbReference>
<dbReference type="AlphaFoldDB" id="A0A1H8JW06"/>
<keyword evidence="6 7" id="KW-0472">Membrane</keyword>
<dbReference type="STRING" id="215200.SAMN05216454_1189"/>
<evidence type="ECO:0000256" key="7">
    <source>
        <dbReference type="RuleBase" id="RU363032"/>
    </source>
</evidence>
<accession>A0A1H8JW06</accession>
<dbReference type="InterPro" id="IPR035906">
    <property type="entry name" value="MetI-like_sf"/>
</dbReference>
<dbReference type="OrthoDB" id="9787837at2"/>
<keyword evidence="10" id="KW-1185">Reference proteome</keyword>
<keyword evidence="5 7" id="KW-1133">Transmembrane helix</keyword>
<dbReference type="PANTHER" id="PTHR32243:SF18">
    <property type="entry name" value="INNER MEMBRANE ABC TRANSPORTER PERMEASE PROTEIN YCJP"/>
    <property type="match status" value="1"/>
</dbReference>
<dbReference type="PANTHER" id="PTHR32243">
    <property type="entry name" value="MALTOSE TRANSPORT SYSTEM PERMEASE-RELATED"/>
    <property type="match status" value="1"/>
</dbReference>
<dbReference type="Pfam" id="PF00528">
    <property type="entry name" value="BPD_transp_1"/>
    <property type="match status" value="1"/>
</dbReference>